<dbReference type="InterPro" id="IPR026590">
    <property type="entry name" value="Ssirtuin_cat_dom"/>
</dbReference>
<keyword evidence="5" id="KW-0520">NAD</keyword>
<dbReference type="GO" id="GO:0017136">
    <property type="term" value="F:histone deacetylase activity, NAD-dependent"/>
    <property type="evidence" value="ECO:0007669"/>
    <property type="project" value="TreeGrafter"/>
</dbReference>
<protein>
    <recommendedName>
        <fullName evidence="9">Deacetylase sirtuin-type domain-containing protein</fullName>
    </recommendedName>
</protein>
<dbReference type="PANTHER" id="PTHR11085">
    <property type="entry name" value="NAD-DEPENDENT PROTEIN DEACYLASE SIRTUIN-5, MITOCHONDRIAL-RELATED"/>
    <property type="match status" value="1"/>
</dbReference>
<dbReference type="InParanoid" id="A0A4Q1BH59"/>
<dbReference type="Pfam" id="PF02146">
    <property type="entry name" value="SIR2"/>
    <property type="match status" value="1"/>
</dbReference>
<dbReference type="PANTHER" id="PTHR11085:SF8">
    <property type="entry name" value="NAD-DEPENDENT HISTONE DEACETYLASE HST3"/>
    <property type="match status" value="1"/>
</dbReference>
<dbReference type="InterPro" id="IPR029035">
    <property type="entry name" value="DHS-like_NAD/FAD-binding_dom"/>
</dbReference>
<keyword evidence="7" id="KW-0479">Metal-binding</keyword>
<comment type="caution">
    <text evidence="10">The sequence shown here is derived from an EMBL/GenBank/DDBJ whole genome shotgun (WGS) entry which is preliminary data.</text>
</comment>
<evidence type="ECO:0000256" key="6">
    <source>
        <dbReference type="ARBA" id="ARBA00023128"/>
    </source>
</evidence>
<evidence type="ECO:0000256" key="8">
    <source>
        <dbReference type="SAM" id="MobiDB-lite"/>
    </source>
</evidence>
<dbReference type="GO" id="GO:0070403">
    <property type="term" value="F:NAD+ binding"/>
    <property type="evidence" value="ECO:0007669"/>
    <property type="project" value="InterPro"/>
</dbReference>
<feature type="binding site" evidence="7">
    <location>
        <position position="174"/>
    </location>
    <ligand>
        <name>Zn(2+)</name>
        <dbReference type="ChEBI" id="CHEBI:29105"/>
    </ligand>
</feature>
<feature type="active site" description="Proton acceptor" evidence="7">
    <location>
        <position position="163"/>
    </location>
</feature>
<organism evidence="10 11">
    <name type="scientific">Tremella mesenterica</name>
    <name type="common">Jelly fungus</name>
    <dbReference type="NCBI Taxonomy" id="5217"/>
    <lineage>
        <taxon>Eukaryota</taxon>
        <taxon>Fungi</taxon>
        <taxon>Dikarya</taxon>
        <taxon>Basidiomycota</taxon>
        <taxon>Agaricomycotina</taxon>
        <taxon>Tremellomycetes</taxon>
        <taxon>Tremellales</taxon>
        <taxon>Tremellaceae</taxon>
        <taxon>Tremella</taxon>
    </lineage>
</organism>
<dbReference type="Gene3D" id="3.30.1600.10">
    <property type="entry name" value="SIR2/SIRT2 'Small Domain"/>
    <property type="match status" value="1"/>
</dbReference>
<name>A0A4Q1BH59_TREME</name>
<gene>
    <name evidence="10" type="ORF">M231_05821</name>
</gene>
<evidence type="ECO:0000256" key="4">
    <source>
        <dbReference type="ARBA" id="ARBA00022946"/>
    </source>
</evidence>
<accession>A0A4Q1BH59</accession>
<dbReference type="SUPFAM" id="SSF52467">
    <property type="entry name" value="DHS-like NAD/FAD-binding domain"/>
    <property type="match status" value="1"/>
</dbReference>
<evidence type="ECO:0000256" key="5">
    <source>
        <dbReference type="ARBA" id="ARBA00023027"/>
    </source>
</evidence>
<feature type="binding site" evidence="7">
    <location>
        <position position="196"/>
    </location>
    <ligand>
        <name>Zn(2+)</name>
        <dbReference type="ChEBI" id="CHEBI:29105"/>
    </ligand>
</feature>
<dbReference type="OrthoDB" id="2919105at2759"/>
<dbReference type="PROSITE" id="PS50305">
    <property type="entry name" value="SIRTUIN"/>
    <property type="match status" value="1"/>
</dbReference>
<feature type="compositionally biased region" description="Basic and acidic residues" evidence="8">
    <location>
        <begin position="496"/>
        <end position="516"/>
    </location>
</feature>
<feature type="compositionally biased region" description="Basic residues" evidence="8">
    <location>
        <begin position="517"/>
        <end position="526"/>
    </location>
</feature>
<proteinExistence type="inferred from homology"/>
<feature type="compositionally biased region" description="Pro residues" evidence="8">
    <location>
        <begin position="370"/>
        <end position="385"/>
    </location>
</feature>
<dbReference type="InterPro" id="IPR026591">
    <property type="entry name" value="Sirtuin_cat_small_dom_sf"/>
</dbReference>
<dbReference type="GO" id="GO:0046872">
    <property type="term" value="F:metal ion binding"/>
    <property type="evidence" value="ECO:0007669"/>
    <property type="project" value="UniProtKB-KW"/>
</dbReference>
<reference evidence="10 11" key="1">
    <citation type="submission" date="2016-06" db="EMBL/GenBank/DDBJ databases">
        <title>Evolution of pathogenesis and genome organization in the Tremellales.</title>
        <authorList>
            <person name="Cuomo C."/>
            <person name="Litvintseva A."/>
            <person name="Heitman J."/>
            <person name="Chen Y."/>
            <person name="Sun S."/>
            <person name="Springer D."/>
            <person name="Dromer F."/>
            <person name="Young S."/>
            <person name="Zeng Q."/>
            <person name="Chapman S."/>
            <person name="Gujja S."/>
            <person name="Saif S."/>
            <person name="Birren B."/>
        </authorList>
    </citation>
    <scope>NUCLEOTIDE SEQUENCE [LARGE SCALE GENOMIC DNA]</scope>
    <source>
        <strain evidence="10 11">ATCC 28783</strain>
    </source>
</reference>
<dbReference type="Proteomes" id="UP000289152">
    <property type="component" value="Unassembled WGS sequence"/>
</dbReference>
<evidence type="ECO:0000259" key="9">
    <source>
        <dbReference type="PROSITE" id="PS50305"/>
    </source>
</evidence>
<feature type="region of interest" description="Disordered" evidence="8">
    <location>
        <begin position="341"/>
        <end position="526"/>
    </location>
</feature>
<dbReference type="Gene3D" id="3.40.50.1220">
    <property type="entry name" value="TPP-binding domain"/>
    <property type="match status" value="1"/>
</dbReference>
<dbReference type="InterPro" id="IPR050134">
    <property type="entry name" value="NAD-dep_sirtuin_deacylases"/>
</dbReference>
<evidence type="ECO:0000313" key="11">
    <source>
        <dbReference type="Proteomes" id="UP000289152"/>
    </source>
</evidence>
<dbReference type="EMBL" id="SDIL01000083">
    <property type="protein sequence ID" value="RXK36919.1"/>
    <property type="molecule type" value="Genomic_DNA"/>
</dbReference>
<evidence type="ECO:0000256" key="7">
    <source>
        <dbReference type="PROSITE-ProRule" id="PRU00236"/>
    </source>
</evidence>
<comment type="similarity">
    <text evidence="2">Belongs to the sirtuin family. Class I subfamily.</text>
</comment>
<dbReference type="AlphaFoldDB" id="A0A4Q1BH59"/>
<dbReference type="InterPro" id="IPR003000">
    <property type="entry name" value="Sirtuin"/>
</dbReference>
<feature type="binding site" evidence="7">
    <location>
        <position position="171"/>
    </location>
    <ligand>
        <name>Zn(2+)</name>
        <dbReference type="ChEBI" id="CHEBI:29105"/>
    </ligand>
</feature>
<dbReference type="CDD" id="cd01407">
    <property type="entry name" value="SIR2-fam"/>
    <property type="match status" value="1"/>
</dbReference>
<dbReference type="GO" id="GO:0005634">
    <property type="term" value="C:nucleus"/>
    <property type="evidence" value="ECO:0007669"/>
    <property type="project" value="TreeGrafter"/>
</dbReference>
<evidence type="ECO:0000256" key="2">
    <source>
        <dbReference type="ARBA" id="ARBA00006924"/>
    </source>
</evidence>
<feature type="compositionally biased region" description="Basic residues" evidence="8">
    <location>
        <begin position="386"/>
        <end position="395"/>
    </location>
</feature>
<evidence type="ECO:0000313" key="10">
    <source>
        <dbReference type="EMBL" id="RXK36919.1"/>
    </source>
</evidence>
<feature type="domain" description="Deacetylase sirtuin-type" evidence="9">
    <location>
        <begin position="14"/>
        <end position="325"/>
    </location>
</feature>
<dbReference type="FunCoup" id="A0A4Q1BH59">
    <property type="interactions" value="49"/>
</dbReference>
<comment type="subcellular location">
    <subcellularLocation>
        <location evidence="1">Mitochondrion</location>
    </subcellularLocation>
</comment>
<feature type="binding site" evidence="7">
    <location>
        <position position="203"/>
    </location>
    <ligand>
        <name>Zn(2+)</name>
        <dbReference type="ChEBI" id="CHEBI:29105"/>
    </ligand>
</feature>
<keyword evidence="4" id="KW-0809">Transit peptide</keyword>
<dbReference type="VEuPathDB" id="FungiDB:TREMEDRAFT_16281"/>
<keyword evidence="7" id="KW-0862">Zinc</keyword>
<evidence type="ECO:0000256" key="1">
    <source>
        <dbReference type="ARBA" id="ARBA00004173"/>
    </source>
</evidence>
<keyword evidence="11" id="KW-1185">Reference proteome</keyword>
<sequence>MPTTLDLAHLLSSTSHEDFSGRRALSDVSLSVIKARRIVVVSGAGISCSSGIPDFRSPQGLYSLVKAKYPDQVVSGKELFSSSLFLNPSTSSIFYTFIAELSLQCQAAQPTKTHHFIARLETKGKLLRSYTQNVDGLERRLGLESGGRGKGLKKKETKNVELHGDLGRVRCVVCWKDYETREEWVKMFRDGDAPDCPTCQDRCEERISRNARLTPIGTLRPSIVLYDEPHPLGDDIGQLQTYDMSRSPDLLLIMGTSLKVHGLKRLVKEFAKVVHGRNGKVIFINQTAPSKEWKGIIDVHVQGETDKWVQKVEEEWKKIRPGDWEMQMNLDGEVVFGGIGKNSVKDKPLKPSKAKSNSQDVEEHNNDQLPTPPASQEPLPTPPRPKVIKKVKSIKRLPLSPAPSRILNRPAPPTPVSPEKRRPTTSQGSPTKKTKSRSIPKASAPKTSVPSSPGQGNLFISPAKPQMKTKASFSDEGEEDDKKLNDMFTPVSPIKTRLEARSSRGKENAKPAGEPRRSRRILRTVA</sequence>
<feature type="compositionally biased region" description="Polar residues" evidence="8">
    <location>
        <begin position="445"/>
        <end position="455"/>
    </location>
</feature>
<evidence type="ECO:0000256" key="3">
    <source>
        <dbReference type="ARBA" id="ARBA00022679"/>
    </source>
</evidence>
<dbReference type="GO" id="GO:0005739">
    <property type="term" value="C:mitochondrion"/>
    <property type="evidence" value="ECO:0007669"/>
    <property type="project" value="UniProtKB-SubCell"/>
</dbReference>
<keyword evidence="6" id="KW-0496">Mitochondrion</keyword>
<keyword evidence="3" id="KW-0808">Transferase</keyword>
<dbReference type="STRING" id="5217.A0A4Q1BH59"/>